<dbReference type="AlphaFoldDB" id="A0A9Q1Q8A7"/>
<organism evidence="2 3">
    <name type="scientific">Carnegiea gigantea</name>
    <dbReference type="NCBI Taxonomy" id="171969"/>
    <lineage>
        <taxon>Eukaryota</taxon>
        <taxon>Viridiplantae</taxon>
        <taxon>Streptophyta</taxon>
        <taxon>Embryophyta</taxon>
        <taxon>Tracheophyta</taxon>
        <taxon>Spermatophyta</taxon>
        <taxon>Magnoliopsida</taxon>
        <taxon>eudicotyledons</taxon>
        <taxon>Gunneridae</taxon>
        <taxon>Pentapetalae</taxon>
        <taxon>Caryophyllales</taxon>
        <taxon>Cactineae</taxon>
        <taxon>Cactaceae</taxon>
        <taxon>Cactoideae</taxon>
        <taxon>Echinocereeae</taxon>
        <taxon>Carnegiea</taxon>
    </lineage>
</organism>
<sequence length="256" mass="29280">MRSSPKEGLEGSRQDLAFYKFILTYPTEPLMEEALEHHEELDLWLYDIQRWSRYEMCETCNMWLEVFGVPPRGWCWENFQRISDLWGRVITVGKSIARTDSFESMKLMITTDIFSQIEEEILLTLEDEGHCILVREVGGDVQGSGQGKTSTNELTCEPPKFEDIDDDPANDVDSHRTMNSPPRASKEDEAVQEMPNEEFSPNLNSNLNCEDQKVQENSSVSSDARTKAVIFTHNGDSKEARKIAQNSVLMKTESLN</sequence>
<comment type="caution">
    <text evidence="2">The sequence shown here is derived from an EMBL/GenBank/DDBJ whole genome shotgun (WGS) entry which is preliminary data.</text>
</comment>
<evidence type="ECO:0000313" key="2">
    <source>
        <dbReference type="EMBL" id="KAJ8432149.1"/>
    </source>
</evidence>
<keyword evidence="3" id="KW-1185">Reference proteome</keyword>
<reference evidence="2" key="1">
    <citation type="submission" date="2022-04" db="EMBL/GenBank/DDBJ databases">
        <title>Carnegiea gigantea Genome sequencing and assembly v2.</title>
        <authorList>
            <person name="Copetti D."/>
            <person name="Sanderson M.J."/>
            <person name="Burquez A."/>
            <person name="Wojciechowski M.F."/>
        </authorList>
    </citation>
    <scope>NUCLEOTIDE SEQUENCE</scope>
    <source>
        <strain evidence="2">SGP5-SGP5p</strain>
        <tissue evidence="2">Aerial part</tissue>
    </source>
</reference>
<name>A0A9Q1Q8A7_9CARY</name>
<evidence type="ECO:0000313" key="3">
    <source>
        <dbReference type="Proteomes" id="UP001153076"/>
    </source>
</evidence>
<evidence type="ECO:0008006" key="4">
    <source>
        <dbReference type="Google" id="ProtNLM"/>
    </source>
</evidence>
<proteinExistence type="predicted"/>
<accession>A0A9Q1Q8A7</accession>
<feature type="region of interest" description="Disordered" evidence="1">
    <location>
        <begin position="142"/>
        <end position="203"/>
    </location>
</feature>
<protein>
    <recommendedName>
        <fullName evidence="4">DUF4283 domain-containing protein</fullName>
    </recommendedName>
</protein>
<dbReference type="EMBL" id="JAKOGI010000630">
    <property type="protein sequence ID" value="KAJ8432149.1"/>
    <property type="molecule type" value="Genomic_DNA"/>
</dbReference>
<dbReference type="Proteomes" id="UP001153076">
    <property type="component" value="Unassembled WGS sequence"/>
</dbReference>
<gene>
    <name evidence="2" type="ORF">Cgig2_006851</name>
</gene>
<evidence type="ECO:0000256" key="1">
    <source>
        <dbReference type="SAM" id="MobiDB-lite"/>
    </source>
</evidence>